<dbReference type="EMBL" id="JAGTXO010000047">
    <property type="protein sequence ID" value="KAG8458786.1"/>
    <property type="molecule type" value="Genomic_DNA"/>
</dbReference>
<dbReference type="OMA" id="LEASHWS"/>
<proteinExistence type="predicted"/>
<protein>
    <submittedName>
        <fullName evidence="2">Uncharacterized protein</fullName>
    </submittedName>
</protein>
<evidence type="ECO:0000313" key="2">
    <source>
        <dbReference type="EMBL" id="KAG8458786.1"/>
    </source>
</evidence>
<dbReference type="AlphaFoldDB" id="A0A8J5X225"/>
<dbReference type="GO" id="GO:0000460">
    <property type="term" value="P:maturation of 5.8S rRNA"/>
    <property type="evidence" value="ECO:0007669"/>
    <property type="project" value="TreeGrafter"/>
</dbReference>
<gene>
    <name evidence="2" type="ORF">KFE25_005213</name>
</gene>
<feature type="region of interest" description="Disordered" evidence="1">
    <location>
        <begin position="54"/>
        <end position="86"/>
    </location>
</feature>
<dbReference type="Pfam" id="PF10175">
    <property type="entry name" value="MPP6"/>
    <property type="match status" value="1"/>
</dbReference>
<comment type="caution">
    <text evidence="2">The sequence shown here is derived from an EMBL/GenBank/DDBJ whole genome shotgun (WGS) entry which is preliminary data.</text>
</comment>
<dbReference type="OrthoDB" id="10658995at2759"/>
<dbReference type="InterPro" id="IPR019324">
    <property type="entry name" value="MPP6"/>
</dbReference>
<feature type="compositionally biased region" description="Basic and acidic residues" evidence="1">
    <location>
        <begin position="54"/>
        <end position="64"/>
    </location>
</feature>
<evidence type="ECO:0000256" key="1">
    <source>
        <dbReference type="SAM" id="MobiDB-lite"/>
    </source>
</evidence>
<feature type="region of interest" description="Disordered" evidence="1">
    <location>
        <begin position="1"/>
        <end position="26"/>
    </location>
</feature>
<dbReference type="PANTHER" id="PTHR13582">
    <property type="entry name" value="M-PHASE PHOSPHOPROTEIN 6"/>
    <property type="match status" value="1"/>
</dbReference>
<keyword evidence="3" id="KW-1185">Reference proteome</keyword>
<organism evidence="2 3">
    <name type="scientific">Diacronema lutheri</name>
    <name type="common">Unicellular marine alga</name>
    <name type="synonym">Monochrysis lutheri</name>
    <dbReference type="NCBI Taxonomy" id="2081491"/>
    <lineage>
        <taxon>Eukaryota</taxon>
        <taxon>Haptista</taxon>
        <taxon>Haptophyta</taxon>
        <taxon>Pavlovophyceae</taxon>
        <taxon>Pavlovales</taxon>
        <taxon>Pavlovaceae</taxon>
        <taxon>Diacronema</taxon>
    </lineage>
</organism>
<name>A0A8J5X225_DIALT</name>
<reference evidence="2" key="1">
    <citation type="submission" date="2021-05" db="EMBL/GenBank/DDBJ databases">
        <title>The genome of the haptophyte Pavlova lutheri (Diacronema luteri, Pavlovales) - a model for lipid biosynthesis in eukaryotic algae.</title>
        <authorList>
            <person name="Hulatt C.J."/>
            <person name="Posewitz M.C."/>
        </authorList>
    </citation>
    <scope>NUCLEOTIDE SEQUENCE</scope>
    <source>
        <strain evidence="2">NIVA-4/92</strain>
    </source>
</reference>
<dbReference type="PANTHER" id="PTHR13582:SF0">
    <property type="entry name" value="M-PHASE PHOSPHOPROTEIN 6"/>
    <property type="match status" value="1"/>
</dbReference>
<feature type="compositionally biased region" description="Low complexity" evidence="1">
    <location>
        <begin position="13"/>
        <end position="26"/>
    </location>
</feature>
<evidence type="ECO:0000313" key="3">
    <source>
        <dbReference type="Proteomes" id="UP000751190"/>
    </source>
</evidence>
<dbReference type="Proteomes" id="UP000751190">
    <property type="component" value="Unassembled WGS sequence"/>
</dbReference>
<sequence length="211" mass="21823">MWRPGEHEPPSAVPAAAAAPAASPAKPAISSKLLGMKFMQRRQEADLRGRLRAEEAARADEARWSARAAAGGGAATRGGAVEQSVPGEPRVQLEAEAHAAAATSRAPASVAKALLAFRPARRSFGDFNPKTASALAAVREAQDTARAALDEAAAAAHAAAAVDPGGYDEGTVGDEEMAERYATLVGRKRATQPATELRAEKKRKAGAPEEL</sequence>
<accession>A0A8J5X225</accession>
<feature type="region of interest" description="Disordered" evidence="1">
    <location>
        <begin position="184"/>
        <end position="211"/>
    </location>
</feature>